<keyword evidence="3" id="KW-1185">Reference proteome</keyword>
<dbReference type="Proteomes" id="UP000035721">
    <property type="component" value="Unassembled WGS sequence"/>
</dbReference>
<evidence type="ECO:0000256" key="1">
    <source>
        <dbReference type="SAM" id="MobiDB-lite"/>
    </source>
</evidence>
<sequence>MPVYTPAGVSRLRHAELTTLNRPWVPDGAFAGVGPHRPPRLLVHRDHSRPRDRLRLAEVEIEYLLARTEPTPSLGDQHRQRGLRPRPAQMLQDDITTRSPLGQLNLRAPRPPRNLPHEHHKHRL</sequence>
<dbReference type="EMBL" id="CAJB01000342">
    <property type="protein sequence ID" value="CCH79217.1"/>
    <property type="molecule type" value="Genomic_DNA"/>
</dbReference>
<feature type="region of interest" description="Disordered" evidence="1">
    <location>
        <begin position="24"/>
        <end position="43"/>
    </location>
</feature>
<accession>A0A077M2I4</accession>
<evidence type="ECO:0000313" key="2">
    <source>
        <dbReference type="EMBL" id="CCH79217.1"/>
    </source>
</evidence>
<feature type="region of interest" description="Disordered" evidence="1">
    <location>
        <begin position="69"/>
        <end position="124"/>
    </location>
</feature>
<evidence type="ECO:0000313" key="3">
    <source>
        <dbReference type="Proteomes" id="UP000035721"/>
    </source>
</evidence>
<name>A0A077M2I4_9MICO</name>
<comment type="caution">
    <text evidence="2">The sequence shown here is derived from an EMBL/GenBank/DDBJ whole genome shotgun (WGS) entry which is preliminary data.</text>
</comment>
<organism evidence="2 3">
    <name type="scientific">Nostocoides japonicum T1-X7</name>
    <dbReference type="NCBI Taxonomy" id="1194083"/>
    <lineage>
        <taxon>Bacteria</taxon>
        <taxon>Bacillati</taxon>
        <taxon>Actinomycetota</taxon>
        <taxon>Actinomycetes</taxon>
        <taxon>Micrococcales</taxon>
        <taxon>Intrasporangiaceae</taxon>
        <taxon>Nostocoides</taxon>
    </lineage>
</organism>
<protein>
    <submittedName>
        <fullName evidence="2">Uncharacterized protein</fullName>
    </submittedName>
</protein>
<reference evidence="2 3" key="1">
    <citation type="journal article" date="2013" name="ISME J.">
        <title>A metabolic model for members of the genus Tetrasphaera involved in enhanced biological phosphorus removal.</title>
        <authorList>
            <person name="Kristiansen R."/>
            <person name="Nguyen H.T.T."/>
            <person name="Saunders A.M."/>
            <person name="Nielsen J.L."/>
            <person name="Wimmer R."/>
            <person name="Le V.Q."/>
            <person name="McIlroy S.J."/>
            <person name="Petrovski S."/>
            <person name="Seviour R.J."/>
            <person name="Calteau A."/>
            <person name="Nielsen K.L."/>
            <person name="Nielsen P.H."/>
        </authorList>
    </citation>
    <scope>NUCLEOTIDE SEQUENCE [LARGE SCALE GENOMIC DNA]</scope>
    <source>
        <strain evidence="2 3">T1-X7</strain>
    </source>
</reference>
<proteinExistence type="predicted"/>
<dbReference type="AlphaFoldDB" id="A0A077M2I4"/>
<gene>
    <name evidence="2" type="ORF">BN12_4060027</name>
</gene>